<dbReference type="Proteomes" id="UP000216433">
    <property type="component" value="Unassembled WGS sequence"/>
</dbReference>
<organism evidence="2 3">
    <name type="scientific">Stenotrophomonas maltophilia</name>
    <name type="common">Pseudomonas maltophilia</name>
    <name type="synonym">Xanthomonas maltophilia</name>
    <dbReference type="NCBI Taxonomy" id="40324"/>
    <lineage>
        <taxon>Bacteria</taxon>
        <taxon>Pseudomonadati</taxon>
        <taxon>Pseudomonadota</taxon>
        <taxon>Gammaproteobacteria</taxon>
        <taxon>Lysobacterales</taxon>
        <taxon>Lysobacteraceae</taxon>
        <taxon>Stenotrophomonas</taxon>
        <taxon>Stenotrophomonas maltophilia group</taxon>
    </lineage>
</organism>
<evidence type="ECO:0000313" key="2">
    <source>
        <dbReference type="EMBL" id="PAM71483.1"/>
    </source>
</evidence>
<comment type="caution">
    <text evidence="2">The sequence shown here is derived from an EMBL/GenBank/DDBJ whole genome shotgun (WGS) entry which is preliminary data.</text>
</comment>
<evidence type="ECO:0000313" key="3">
    <source>
        <dbReference type="Proteomes" id="UP000216433"/>
    </source>
</evidence>
<accession>A0A270NHF3</accession>
<keyword evidence="1" id="KW-1133">Transmembrane helix</keyword>
<gene>
    <name evidence="2" type="ORF">CEK00_11500</name>
</gene>
<feature type="transmembrane region" description="Helical" evidence="1">
    <location>
        <begin position="48"/>
        <end position="65"/>
    </location>
</feature>
<proteinExistence type="predicted"/>
<evidence type="ECO:0000256" key="1">
    <source>
        <dbReference type="SAM" id="Phobius"/>
    </source>
</evidence>
<evidence type="ECO:0008006" key="4">
    <source>
        <dbReference type="Google" id="ProtNLM"/>
    </source>
</evidence>
<name>A0A270NHF3_STEMA</name>
<feature type="transmembrane region" description="Helical" evidence="1">
    <location>
        <begin position="12"/>
        <end position="36"/>
    </location>
</feature>
<protein>
    <recommendedName>
        <fullName evidence="4">Transmembrane protein</fullName>
    </recommendedName>
</protein>
<reference evidence="2 3" key="1">
    <citation type="submission" date="2017-06" db="EMBL/GenBank/DDBJ databases">
        <title>Genome sequencing and assembly of Stenotrophomonas maltophilia DF07.</title>
        <authorList>
            <person name="Iyer R."/>
        </authorList>
    </citation>
    <scope>NUCLEOTIDE SEQUENCE [LARGE SCALE GENOMIC DNA]</scope>
    <source>
        <strain evidence="2 3">DF07</strain>
    </source>
</reference>
<keyword evidence="1" id="KW-0472">Membrane</keyword>
<dbReference type="EMBL" id="NJGC01000011">
    <property type="protein sequence ID" value="PAM71483.1"/>
    <property type="molecule type" value="Genomic_DNA"/>
</dbReference>
<keyword evidence="1" id="KW-0812">Transmembrane</keyword>
<dbReference type="AlphaFoldDB" id="A0A270NHF3"/>
<sequence>MGKWYLRKIEIGDVLVACLVAGGLAATLSWLIFAWVGAGAEKFPWGSLGDWLAAIGTWVIGYGAWKYAREAHLLRQSELERAARRDHHLHAGRVQALREWAKIVRRPFRVTVDFEKASEGGLLVGTVKGAAKGAVELLKLVPLDDEAWRYLDKRDVELKVKLATFLLLFESQATTVLERTKKSDPKAPIDTVSNSLWPEARETLADLDAIGIKLEEAAERIPEI</sequence>